<sequence>MTVLPGSKVKVSPESPKLNILKCWNEVELTATACVPPGIWDYLRVNVHALVVENLQPAEFLKFKKNLLMEVAQGCDKERTHLDQFQHVAFHS</sequence>
<keyword evidence="4" id="KW-1185">Reference proteome</keyword>
<evidence type="ECO:0000313" key="4">
    <source>
        <dbReference type="Proteomes" id="UP000002051"/>
    </source>
</evidence>
<dbReference type="Proteomes" id="UP000002051">
    <property type="component" value="Unassembled WGS sequence"/>
</dbReference>
<dbReference type="EMBL" id="CM001223">
    <property type="protein sequence ID" value="KEH24233.1"/>
    <property type="molecule type" value="Genomic_DNA"/>
</dbReference>
<dbReference type="EnsemblPlants" id="KEH24233">
    <property type="protein sequence ID" value="KEH24233"/>
    <property type="gene ID" value="MTR_7g106150"/>
</dbReference>
<dbReference type="STRING" id="3880.A0A072U504"/>
<gene>
    <name evidence="2" type="ordered locus">MTR_7g106150</name>
</gene>
<reference evidence="2 4" key="2">
    <citation type="journal article" date="2014" name="BMC Genomics">
        <title>An improved genome release (version Mt4.0) for the model legume Medicago truncatula.</title>
        <authorList>
            <person name="Tang H."/>
            <person name="Krishnakumar V."/>
            <person name="Bidwell S."/>
            <person name="Rosen B."/>
            <person name="Chan A."/>
            <person name="Zhou S."/>
            <person name="Gentzbittel L."/>
            <person name="Childs K.L."/>
            <person name="Yandell M."/>
            <person name="Gundlach H."/>
            <person name="Mayer K.F."/>
            <person name="Schwartz D.C."/>
            <person name="Town C.D."/>
        </authorList>
    </citation>
    <scope>GENOME REANNOTATION</scope>
    <source>
        <strain evidence="2">A17</strain>
        <strain evidence="3 4">cv. Jemalong A17</strain>
    </source>
</reference>
<evidence type="ECO:0000313" key="2">
    <source>
        <dbReference type="EMBL" id="KEH24233.1"/>
    </source>
</evidence>
<reference evidence="3" key="3">
    <citation type="submission" date="2015-04" db="UniProtKB">
        <authorList>
            <consortium name="EnsemblPlants"/>
        </authorList>
    </citation>
    <scope>IDENTIFICATION</scope>
    <source>
        <strain evidence="3">cv. Jemalong A17</strain>
    </source>
</reference>
<dbReference type="AlphaFoldDB" id="A0A072U504"/>
<accession>A0A072U504</accession>
<proteinExistence type="predicted"/>
<evidence type="ECO:0000259" key="1">
    <source>
        <dbReference type="Pfam" id="PF24861"/>
    </source>
</evidence>
<dbReference type="InterPro" id="IPR056735">
    <property type="entry name" value="SUS_N"/>
</dbReference>
<dbReference type="Pfam" id="PF24861">
    <property type="entry name" value="SUS_N"/>
    <property type="match status" value="1"/>
</dbReference>
<dbReference type="HOGENOM" id="CLU_2416684_0_0_1"/>
<evidence type="ECO:0000313" key="3">
    <source>
        <dbReference type="EnsemblPlants" id="KEH24233"/>
    </source>
</evidence>
<feature type="domain" description="Sucrose synthase N-terminal" evidence="1">
    <location>
        <begin position="37"/>
        <end position="64"/>
    </location>
</feature>
<dbReference type="Gene3D" id="3.10.450.330">
    <property type="match status" value="1"/>
</dbReference>
<protein>
    <submittedName>
        <fullName evidence="2">Sucrose synthase</fullName>
    </submittedName>
</protein>
<name>A0A072U504_MEDTR</name>
<reference evidence="2 4" key="1">
    <citation type="journal article" date="2011" name="Nature">
        <title>The Medicago genome provides insight into the evolution of rhizobial symbioses.</title>
        <authorList>
            <person name="Young N.D."/>
            <person name="Debelle F."/>
            <person name="Oldroyd G.E."/>
            <person name="Geurts R."/>
            <person name="Cannon S.B."/>
            <person name="Udvardi M.K."/>
            <person name="Benedito V.A."/>
            <person name="Mayer K.F."/>
            <person name="Gouzy J."/>
            <person name="Schoof H."/>
            <person name="Van de Peer Y."/>
            <person name="Proost S."/>
            <person name="Cook D.R."/>
            <person name="Meyers B.C."/>
            <person name="Spannagl M."/>
            <person name="Cheung F."/>
            <person name="De Mita S."/>
            <person name="Krishnakumar V."/>
            <person name="Gundlach H."/>
            <person name="Zhou S."/>
            <person name="Mudge J."/>
            <person name="Bharti A.K."/>
            <person name="Murray J.D."/>
            <person name="Naoumkina M.A."/>
            <person name="Rosen B."/>
            <person name="Silverstein K.A."/>
            <person name="Tang H."/>
            <person name="Rombauts S."/>
            <person name="Zhao P.X."/>
            <person name="Zhou P."/>
            <person name="Barbe V."/>
            <person name="Bardou P."/>
            <person name="Bechner M."/>
            <person name="Bellec A."/>
            <person name="Berger A."/>
            <person name="Berges H."/>
            <person name="Bidwell S."/>
            <person name="Bisseling T."/>
            <person name="Choisne N."/>
            <person name="Couloux A."/>
            <person name="Denny R."/>
            <person name="Deshpande S."/>
            <person name="Dai X."/>
            <person name="Doyle J.J."/>
            <person name="Dudez A.M."/>
            <person name="Farmer A.D."/>
            <person name="Fouteau S."/>
            <person name="Franken C."/>
            <person name="Gibelin C."/>
            <person name="Gish J."/>
            <person name="Goldstein S."/>
            <person name="Gonzalez A.J."/>
            <person name="Green P.J."/>
            <person name="Hallab A."/>
            <person name="Hartog M."/>
            <person name="Hua A."/>
            <person name="Humphray S.J."/>
            <person name="Jeong D.H."/>
            <person name="Jing Y."/>
            <person name="Jocker A."/>
            <person name="Kenton S.M."/>
            <person name="Kim D.J."/>
            <person name="Klee K."/>
            <person name="Lai H."/>
            <person name="Lang C."/>
            <person name="Lin S."/>
            <person name="Macmil S.L."/>
            <person name="Magdelenat G."/>
            <person name="Matthews L."/>
            <person name="McCorrison J."/>
            <person name="Monaghan E.L."/>
            <person name="Mun J.H."/>
            <person name="Najar F.Z."/>
            <person name="Nicholson C."/>
            <person name="Noirot C."/>
            <person name="O'Bleness M."/>
            <person name="Paule C.R."/>
            <person name="Poulain J."/>
            <person name="Prion F."/>
            <person name="Qin B."/>
            <person name="Qu C."/>
            <person name="Retzel E.F."/>
            <person name="Riddle C."/>
            <person name="Sallet E."/>
            <person name="Samain S."/>
            <person name="Samson N."/>
            <person name="Sanders I."/>
            <person name="Saurat O."/>
            <person name="Scarpelli C."/>
            <person name="Schiex T."/>
            <person name="Segurens B."/>
            <person name="Severin A.J."/>
            <person name="Sherrier D.J."/>
            <person name="Shi R."/>
            <person name="Sims S."/>
            <person name="Singer S.R."/>
            <person name="Sinharoy S."/>
            <person name="Sterck L."/>
            <person name="Viollet A."/>
            <person name="Wang B.B."/>
            <person name="Wang K."/>
            <person name="Wang M."/>
            <person name="Wang X."/>
            <person name="Warfsmann J."/>
            <person name="Weissenbach J."/>
            <person name="White D.D."/>
            <person name="White J.D."/>
            <person name="Wiley G.B."/>
            <person name="Wincker P."/>
            <person name="Xing Y."/>
            <person name="Yang L."/>
            <person name="Yao Z."/>
            <person name="Ying F."/>
            <person name="Zhai J."/>
            <person name="Zhou L."/>
            <person name="Zuber A."/>
            <person name="Denarie J."/>
            <person name="Dixon R.A."/>
            <person name="May G.D."/>
            <person name="Schwartz D.C."/>
            <person name="Rogers J."/>
            <person name="Quetier F."/>
            <person name="Town C.D."/>
            <person name="Roe B.A."/>
        </authorList>
    </citation>
    <scope>NUCLEOTIDE SEQUENCE [LARGE SCALE GENOMIC DNA]</scope>
    <source>
        <strain evidence="2">A17</strain>
        <strain evidence="3 4">cv. Jemalong A17</strain>
    </source>
</reference>
<organism evidence="2 4">
    <name type="scientific">Medicago truncatula</name>
    <name type="common">Barrel medic</name>
    <name type="synonym">Medicago tribuloides</name>
    <dbReference type="NCBI Taxonomy" id="3880"/>
    <lineage>
        <taxon>Eukaryota</taxon>
        <taxon>Viridiplantae</taxon>
        <taxon>Streptophyta</taxon>
        <taxon>Embryophyta</taxon>
        <taxon>Tracheophyta</taxon>
        <taxon>Spermatophyta</taxon>
        <taxon>Magnoliopsida</taxon>
        <taxon>eudicotyledons</taxon>
        <taxon>Gunneridae</taxon>
        <taxon>Pentapetalae</taxon>
        <taxon>rosids</taxon>
        <taxon>fabids</taxon>
        <taxon>Fabales</taxon>
        <taxon>Fabaceae</taxon>
        <taxon>Papilionoideae</taxon>
        <taxon>50 kb inversion clade</taxon>
        <taxon>NPAAA clade</taxon>
        <taxon>Hologalegina</taxon>
        <taxon>IRL clade</taxon>
        <taxon>Trifolieae</taxon>
        <taxon>Medicago</taxon>
    </lineage>
</organism>